<dbReference type="VEuPathDB" id="TriTrypDB:TcCL_ESM07014"/>
<dbReference type="Gene3D" id="2.40.50.140">
    <property type="entry name" value="Nucleic acid-binding proteins"/>
    <property type="match status" value="1"/>
</dbReference>
<dbReference type="VEuPathDB" id="TriTrypDB:TcBrA4_0079100"/>
<proteinExistence type="predicted"/>
<dbReference type="Pfam" id="PF00313">
    <property type="entry name" value="CSD"/>
    <property type="match status" value="1"/>
</dbReference>
<dbReference type="InterPro" id="IPR012340">
    <property type="entry name" value="NA-bd_OB-fold"/>
</dbReference>
<dbReference type="VEuPathDB" id="TriTrypDB:TcCLB.506933.60"/>
<evidence type="ECO:0000256" key="1">
    <source>
        <dbReference type="SAM" id="MobiDB-lite"/>
    </source>
</evidence>
<dbReference type="PRINTS" id="PR00050">
    <property type="entry name" value="COLDSHOCK"/>
</dbReference>
<dbReference type="VEuPathDB" id="TriTrypDB:C3747_10g436"/>
<gene>
    <name evidence="4" type="ORF">C3747_10g436</name>
    <name evidence="3" type="ORF">C4B63_6g104</name>
</gene>
<evidence type="ECO:0000313" key="3">
    <source>
        <dbReference type="EMBL" id="PWV00635.1"/>
    </source>
</evidence>
<feature type="region of interest" description="Disordered" evidence="1">
    <location>
        <begin position="71"/>
        <end position="142"/>
    </location>
</feature>
<dbReference type="VEuPathDB" id="TriTrypDB:BCY84_15753"/>
<dbReference type="InterPro" id="IPR011129">
    <property type="entry name" value="CSD"/>
</dbReference>
<dbReference type="SMART" id="SM00357">
    <property type="entry name" value="CSP"/>
    <property type="match status" value="1"/>
</dbReference>
<dbReference type="PANTHER" id="PTHR46565:SF20">
    <property type="entry name" value="COLD SHOCK DOMAIN-CONTAINING PROTEIN 4"/>
    <property type="match status" value="1"/>
</dbReference>
<evidence type="ECO:0000313" key="4">
    <source>
        <dbReference type="EMBL" id="PWV19407.1"/>
    </source>
</evidence>
<reference evidence="5 6" key="1">
    <citation type="journal article" date="2018" name="Microb. Genom.">
        <title>Expanding an expanded genome: long-read sequencing of Trypanosoma cruzi.</title>
        <authorList>
            <person name="Berna L."/>
            <person name="Rodriguez M."/>
            <person name="Chiribao M.L."/>
            <person name="Parodi-Talice A."/>
            <person name="Pita S."/>
            <person name="Rijo G."/>
            <person name="Alvarez-Valin F."/>
            <person name="Robello C."/>
        </authorList>
    </citation>
    <scope>NUCLEOTIDE SEQUENCE [LARGE SCALE GENOMIC DNA]</scope>
    <source>
        <strain evidence="3 6">Dm28c</strain>
        <strain evidence="4 5">TCC</strain>
    </source>
</reference>
<evidence type="ECO:0000259" key="2">
    <source>
        <dbReference type="PROSITE" id="PS51857"/>
    </source>
</evidence>
<sequence length="142" mass="14889">MFRVSQISRMAPCGVLYNKGKVISWMSGRGFGFIEDDTDKKQHFVHFSALQTETGGFRSLTVGQEVEFEVASQDGRTRAENVTAPGGSKLPSGPRPPEGMGRGRGGGGRGRGGGGRGFGGSGGRGGGENYQGRGNQSLSDDF</sequence>
<dbReference type="VEuPathDB" id="TriTrypDB:TcG_09916"/>
<dbReference type="FunFam" id="2.40.50.140:FF:000274">
    <property type="entry name" value="Mitochondrial RNA binding protein"/>
    <property type="match status" value="1"/>
</dbReference>
<evidence type="ECO:0000313" key="5">
    <source>
        <dbReference type="Proteomes" id="UP000246078"/>
    </source>
</evidence>
<dbReference type="VEuPathDB" id="TriTrypDB:C4B63_6g104"/>
<dbReference type="InterPro" id="IPR002059">
    <property type="entry name" value="CSP_DNA-bd"/>
</dbReference>
<dbReference type="Proteomes" id="UP000246078">
    <property type="component" value="Unassembled WGS sequence"/>
</dbReference>
<dbReference type="VEuPathDB" id="TriTrypDB:TcYC6_0014160"/>
<dbReference type="CDD" id="cd04458">
    <property type="entry name" value="CSP_CDS"/>
    <property type="match status" value="1"/>
</dbReference>
<comment type="caution">
    <text evidence="3">The sequence shown here is derived from an EMBL/GenBank/DDBJ whole genome shotgun (WGS) entry which is preliminary data.</text>
</comment>
<accession>A0A2V2VX16</accession>
<feature type="compositionally biased region" description="Gly residues" evidence="1">
    <location>
        <begin position="100"/>
        <end position="129"/>
    </location>
</feature>
<dbReference type="VEuPathDB" id="TriTrypDB:TCSYLVIO_002556"/>
<dbReference type="Proteomes" id="UP000246121">
    <property type="component" value="Unassembled WGS sequence"/>
</dbReference>
<dbReference type="PANTHER" id="PTHR46565">
    <property type="entry name" value="COLD SHOCK DOMAIN PROTEIN 2"/>
    <property type="match status" value="1"/>
</dbReference>
<dbReference type="EMBL" id="PRFA01000006">
    <property type="protein sequence ID" value="PWV00635.1"/>
    <property type="molecule type" value="Genomic_DNA"/>
</dbReference>
<dbReference type="SUPFAM" id="SSF50249">
    <property type="entry name" value="Nucleic acid-binding proteins"/>
    <property type="match status" value="1"/>
</dbReference>
<protein>
    <submittedName>
        <fullName evidence="3">Putative mitochondrial RNA binding protein</fullName>
    </submittedName>
</protein>
<dbReference type="GO" id="GO:0003676">
    <property type="term" value="F:nucleic acid binding"/>
    <property type="evidence" value="ECO:0007669"/>
    <property type="project" value="InterPro"/>
</dbReference>
<dbReference type="EMBL" id="PRFC01000010">
    <property type="protein sequence ID" value="PWV19407.1"/>
    <property type="molecule type" value="Genomic_DNA"/>
</dbReference>
<name>A0A2V2VX16_TRYCR</name>
<organism evidence="3 6">
    <name type="scientific">Trypanosoma cruzi</name>
    <dbReference type="NCBI Taxonomy" id="5693"/>
    <lineage>
        <taxon>Eukaryota</taxon>
        <taxon>Discoba</taxon>
        <taxon>Euglenozoa</taxon>
        <taxon>Kinetoplastea</taxon>
        <taxon>Metakinetoplastina</taxon>
        <taxon>Trypanosomatida</taxon>
        <taxon>Trypanosomatidae</taxon>
        <taxon>Trypanosoma</taxon>
        <taxon>Schizotrypanum</taxon>
    </lineage>
</organism>
<dbReference type="PROSITE" id="PS51857">
    <property type="entry name" value="CSD_2"/>
    <property type="match status" value="1"/>
</dbReference>
<dbReference type="OrthoDB" id="422005at2759"/>
<evidence type="ECO:0000313" key="6">
    <source>
        <dbReference type="Proteomes" id="UP000246121"/>
    </source>
</evidence>
<feature type="domain" description="CSD" evidence="2">
    <location>
        <begin position="17"/>
        <end position="84"/>
    </location>
</feature>
<dbReference type="AlphaFoldDB" id="A0A2V2VX16"/>